<sequence length="182" mass="20794">QWQDVLEECRQTEAGPEERLRIALLNVDYVTSFELPFRLLLTRTPQLIAALREEWGISQKNVVFNDKRFGCVYSLKASLSGVPDTFRYHLSHRIRRVVGNENTSLPYQQVAREVKAPRERLKYALEAGLLVTALDGLFWFGSQRIAADVLRLRKAGMPVVTTTVEVHDNLTGTTRKVPAYHL</sequence>
<proteinExistence type="predicted"/>
<accession>A0A8B3KJY9</accession>
<dbReference type="Proteomes" id="UP000267101">
    <property type="component" value="Unassembled WGS sequence"/>
</dbReference>
<keyword evidence="1" id="KW-0238">DNA-binding</keyword>
<organism evidence="1 2">
    <name type="scientific">Shigella sonnei</name>
    <dbReference type="NCBI Taxonomy" id="624"/>
    <lineage>
        <taxon>Bacteria</taxon>
        <taxon>Pseudomonadati</taxon>
        <taxon>Pseudomonadota</taxon>
        <taxon>Gammaproteobacteria</taxon>
        <taxon>Enterobacterales</taxon>
        <taxon>Enterobacteriaceae</taxon>
        <taxon>Shigella</taxon>
    </lineage>
</organism>
<evidence type="ECO:0000313" key="1">
    <source>
        <dbReference type="EMBL" id="RTY50515.1"/>
    </source>
</evidence>
<dbReference type="GO" id="GO:0003677">
    <property type="term" value="F:DNA binding"/>
    <property type="evidence" value="ECO:0007669"/>
    <property type="project" value="UniProtKB-KW"/>
</dbReference>
<dbReference type="EMBL" id="RXYT01000065">
    <property type="protein sequence ID" value="RTY50515.1"/>
    <property type="molecule type" value="Genomic_DNA"/>
</dbReference>
<evidence type="ECO:0000313" key="2">
    <source>
        <dbReference type="Proteomes" id="UP000267101"/>
    </source>
</evidence>
<dbReference type="AlphaFoldDB" id="A0A8B3KJY9"/>
<reference evidence="1 2" key="1">
    <citation type="submission" date="2018-12" db="EMBL/GenBank/DDBJ databases">
        <title>Na.</title>
        <authorList>
            <person name="Fouts D.E."/>
            <person name="Sutton G."/>
            <person name="Singh I."/>
            <person name="Nguyen K."/>
        </authorList>
    </citation>
    <scope>NUCLEOTIDE SEQUENCE [LARGE SCALE GENOMIC DNA]</scope>
    <source>
        <strain evidence="1 2">AP274</strain>
    </source>
</reference>
<dbReference type="RefSeq" id="WP_097759641.1">
    <property type="nucleotide sequence ID" value="NZ_RXYT01000065.1"/>
</dbReference>
<gene>
    <name evidence="1" type="ORF">EKS37_10155</name>
</gene>
<comment type="caution">
    <text evidence="1">The sequence shown here is derived from an EMBL/GenBank/DDBJ whole genome shotgun (WGS) entry which is preliminary data.</text>
</comment>
<protein>
    <submittedName>
        <fullName evidence="1">DNA-binding protein</fullName>
    </submittedName>
</protein>
<feature type="non-terminal residue" evidence="1">
    <location>
        <position position="1"/>
    </location>
</feature>
<name>A0A8B3KJY9_SHISO</name>